<dbReference type="SUPFAM" id="SSF53756">
    <property type="entry name" value="UDP-Glycosyltransferase/glycogen phosphorylase"/>
    <property type="match status" value="1"/>
</dbReference>
<dbReference type="PANTHER" id="PTHR12526:SF510">
    <property type="entry name" value="D-INOSITOL 3-PHOSPHATE GLYCOSYLTRANSFERASE"/>
    <property type="match status" value="1"/>
</dbReference>
<evidence type="ECO:0000256" key="2">
    <source>
        <dbReference type="ARBA" id="ARBA00022679"/>
    </source>
</evidence>
<sequence>MARLEGRKVRVLFINDTARNGGPGRSLFYILKFLDPKVVHRAVVLPRPGVIGELYEQGGVVDDLFFEQNLVENPIEPWNRPMQREDFDAALPLKGVRLAGNVVRGARAIARLSALARRGRFDLLYCNGTNADFAGGALARTSGVPALWHVRYTSLPSAVAPLHDRLAASRGVRRIVCVSRAAAALFPHCPEKVSVIHNALDVEEFNVSRVTPALRAELGLGPDVIVFGSQGRILRRKGYIEMVRAAGIALKDMSPAEKDRVRFVIIGDTPQDFRPDHLAECRALAESLGIQKWMHFAGFRADVKPYVADFDVAVVPSVYPDPLPRAVIESMAMGKPVIAFDVGGVAEMLADGITGTLVRLPRERDVQGGGRESGSDDDSGVRGLAAEFVRYMRDPALRAEQGKLARARIEREFSGERQAKKIQNQILLAAGFGESVENLEASP</sequence>
<dbReference type="EMBL" id="CP089983">
    <property type="protein sequence ID" value="WXB09869.1"/>
    <property type="molecule type" value="Genomic_DNA"/>
</dbReference>
<evidence type="ECO:0000256" key="1">
    <source>
        <dbReference type="ARBA" id="ARBA00022676"/>
    </source>
</evidence>
<evidence type="ECO:0000259" key="3">
    <source>
        <dbReference type="Pfam" id="PF13439"/>
    </source>
</evidence>
<evidence type="ECO:0000313" key="4">
    <source>
        <dbReference type="EMBL" id="WXB09869.1"/>
    </source>
</evidence>
<dbReference type="InterPro" id="IPR028098">
    <property type="entry name" value="Glyco_trans_4-like_N"/>
</dbReference>
<proteinExistence type="predicted"/>
<keyword evidence="5" id="KW-1185">Reference proteome</keyword>
<name>A0ABZ2LJY5_9BACT</name>
<dbReference type="PANTHER" id="PTHR12526">
    <property type="entry name" value="GLYCOSYLTRANSFERASE"/>
    <property type="match status" value="1"/>
</dbReference>
<gene>
    <name evidence="4" type="ORF">LVJ94_21900</name>
</gene>
<dbReference type="Proteomes" id="UP001374803">
    <property type="component" value="Chromosome"/>
</dbReference>
<accession>A0ABZ2LJY5</accession>
<organism evidence="4 5">
    <name type="scientific">Pendulispora rubella</name>
    <dbReference type="NCBI Taxonomy" id="2741070"/>
    <lineage>
        <taxon>Bacteria</taxon>
        <taxon>Pseudomonadati</taxon>
        <taxon>Myxococcota</taxon>
        <taxon>Myxococcia</taxon>
        <taxon>Myxococcales</taxon>
        <taxon>Sorangiineae</taxon>
        <taxon>Pendulisporaceae</taxon>
        <taxon>Pendulispora</taxon>
    </lineage>
</organism>
<dbReference type="Gene3D" id="3.40.50.2000">
    <property type="entry name" value="Glycogen Phosphorylase B"/>
    <property type="match status" value="2"/>
</dbReference>
<dbReference type="Pfam" id="PF13692">
    <property type="entry name" value="Glyco_trans_1_4"/>
    <property type="match status" value="1"/>
</dbReference>
<evidence type="ECO:0000313" key="5">
    <source>
        <dbReference type="Proteomes" id="UP001374803"/>
    </source>
</evidence>
<keyword evidence="1" id="KW-0328">Glycosyltransferase</keyword>
<feature type="domain" description="Glycosyltransferase subfamily 4-like N-terminal" evidence="3">
    <location>
        <begin position="93"/>
        <end position="203"/>
    </location>
</feature>
<reference evidence="4" key="1">
    <citation type="submission" date="2021-12" db="EMBL/GenBank/DDBJ databases">
        <title>Discovery of the Pendulisporaceae a myxobacterial family with distinct sporulation behavior and unique specialized metabolism.</title>
        <authorList>
            <person name="Garcia R."/>
            <person name="Popoff A."/>
            <person name="Bader C.D."/>
            <person name="Loehr J."/>
            <person name="Walesch S."/>
            <person name="Walt C."/>
            <person name="Boldt J."/>
            <person name="Bunk B."/>
            <person name="Haeckl F.J.F.P.J."/>
            <person name="Gunesch A.P."/>
            <person name="Birkelbach J."/>
            <person name="Nuebel U."/>
            <person name="Pietschmann T."/>
            <person name="Bach T."/>
            <person name="Mueller R."/>
        </authorList>
    </citation>
    <scope>NUCLEOTIDE SEQUENCE</scope>
    <source>
        <strain evidence="4">MSr11367</strain>
    </source>
</reference>
<dbReference type="Pfam" id="PF13439">
    <property type="entry name" value="Glyco_transf_4"/>
    <property type="match status" value="1"/>
</dbReference>
<dbReference type="RefSeq" id="WP_394839542.1">
    <property type="nucleotide sequence ID" value="NZ_CP089929.1"/>
</dbReference>
<protein>
    <submittedName>
        <fullName evidence="4">Glycosyltransferase family 4 protein</fullName>
    </submittedName>
</protein>
<dbReference type="CDD" id="cd03801">
    <property type="entry name" value="GT4_PimA-like"/>
    <property type="match status" value="1"/>
</dbReference>
<keyword evidence="2" id="KW-0808">Transferase</keyword>